<organism evidence="1 2">
    <name type="scientific">Pseudovirgaria hyperparasitica</name>
    <dbReference type="NCBI Taxonomy" id="470096"/>
    <lineage>
        <taxon>Eukaryota</taxon>
        <taxon>Fungi</taxon>
        <taxon>Dikarya</taxon>
        <taxon>Ascomycota</taxon>
        <taxon>Pezizomycotina</taxon>
        <taxon>Dothideomycetes</taxon>
        <taxon>Dothideomycetes incertae sedis</taxon>
        <taxon>Acrospermales</taxon>
        <taxon>Acrospermaceae</taxon>
        <taxon>Pseudovirgaria</taxon>
    </lineage>
</organism>
<dbReference type="GeneID" id="54480323"/>
<sequence length="237" mass="26150">MTAIRAPCPIVLEHAKLLPLLIWISNHRNTKVTILICETRSDFETRIILELLATGSNILHPTLERLSNSRYIDLRFCSTAEALHAYLTAYSVKSTASIDEDTEASVLAIVDPIKMHEMSPLYSAQGLSKFFAAAVDASTISGAQLYVVECAVPLLRSTSIDIPMDDYNDTPAEATSPGLDLEEVSIATEIDPWNAEVPILNATTRTFGPGQRGWMGRTVGIKRIAARWCIFKRLDET</sequence>
<proteinExistence type="predicted"/>
<gene>
    <name evidence="1" type="ORF">EJ05DRAFT_144833</name>
</gene>
<dbReference type="OrthoDB" id="5391496at2759"/>
<evidence type="ECO:0000313" key="2">
    <source>
        <dbReference type="Proteomes" id="UP000799437"/>
    </source>
</evidence>
<accession>A0A6A6VY24</accession>
<keyword evidence="2" id="KW-1185">Reference proteome</keyword>
<dbReference type="Proteomes" id="UP000799437">
    <property type="component" value="Unassembled WGS sequence"/>
</dbReference>
<protein>
    <submittedName>
        <fullName evidence="1">Uncharacterized protein</fullName>
    </submittedName>
</protein>
<dbReference type="RefSeq" id="XP_033597001.1">
    <property type="nucleotide sequence ID" value="XM_033739269.1"/>
</dbReference>
<dbReference type="AlphaFoldDB" id="A0A6A6VY24"/>
<reference evidence="1" key="1">
    <citation type="journal article" date="2020" name="Stud. Mycol.">
        <title>101 Dothideomycetes genomes: a test case for predicting lifestyles and emergence of pathogens.</title>
        <authorList>
            <person name="Haridas S."/>
            <person name="Albert R."/>
            <person name="Binder M."/>
            <person name="Bloem J."/>
            <person name="Labutti K."/>
            <person name="Salamov A."/>
            <person name="Andreopoulos B."/>
            <person name="Baker S."/>
            <person name="Barry K."/>
            <person name="Bills G."/>
            <person name="Bluhm B."/>
            <person name="Cannon C."/>
            <person name="Castanera R."/>
            <person name="Culley D."/>
            <person name="Daum C."/>
            <person name="Ezra D."/>
            <person name="Gonzalez J."/>
            <person name="Henrissat B."/>
            <person name="Kuo A."/>
            <person name="Liang C."/>
            <person name="Lipzen A."/>
            <person name="Lutzoni F."/>
            <person name="Magnuson J."/>
            <person name="Mondo S."/>
            <person name="Nolan M."/>
            <person name="Ohm R."/>
            <person name="Pangilinan J."/>
            <person name="Park H.-J."/>
            <person name="Ramirez L."/>
            <person name="Alfaro M."/>
            <person name="Sun H."/>
            <person name="Tritt A."/>
            <person name="Yoshinaga Y."/>
            <person name="Zwiers L.-H."/>
            <person name="Turgeon B."/>
            <person name="Goodwin S."/>
            <person name="Spatafora J."/>
            <person name="Crous P."/>
            <person name="Grigoriev I."/>
        </authorList>
    </citation>
    <scope>NUCLEOTIDE SEQUENCE</scope>
    <source>
        <strain evidence="1">CBS 121739</strain>
    </source>
</reference>
<evidence type="ECO:0000313" key="1">
    <source>
        <dbReference type="EMBL" id="KAF2754550.1"/>
    </source>
</evidence>
<name>A0A6A6VY24_9PEZI</name>
<dbReference type="EMBL" id="ML996580">
    <property type="protein sequence ID" value="KAF2754550.1"/>
    <property type="molecule type" value="Genomic_DNA"/>
</dbReference>